<accession>A0A494XS81</accession>
<keyword evidence="3" id="KW-1185">Reference proteome</keyword>
<dbReference type="OrthoDB" id="5772151at2"/>
<dbReference type="Pfam" id="PF15919">
    <property type="entry name" value="HicB_lk_antitox"/>
    <property type="match status" value="1"/>
</dbReference>
<dbReference type="RefSeq" id="WP_121277034.1">
    <property type="nucleotide sequence ID" value="NZ_RBZV01000002.1"/>
</dbReference>
<name>A0A494XS81_9BURK</name>
<dbReference type="GO" id="GO:0003677">
    <property type="term" value="F:DNA binding"/>
    <property type="evidence" value="ECO:0007669"/>
    <property type="project" value="InterPro"/>
</dbReference>
<dbReference type="SUPFAM" id="SSF47413">
    <property type="entry name" value="lambda repressor-like DNA-binding domains"/>
    <property type="match status" value="1"/>
</dbReference>
<dbReference type="Gene3D" id="3.30.160.250">
    <property type="match status" value="1"/>
</dbReference>
<dbReference type="InterPro" id="IPR031807">
    <property type="entry name" value="HicB-like"/>
</dbReference>
<dbReference type="InterPro" id="IPR010982">
    <property type="entry name" value="Lambda_DNA-bd_dom_sf"/>
</dbReference>
<gene>
    <name evidence="2" type="ORF">D7S89_07795</name>
</gene>
<comment type="caution">
    <text evidence="2">The sequence shown here is derived from an EMBL/GenBank/DDBJ whole genome shotgun (WGS) entry which is preliminary data.</text>
</comment>
<proteinExistence type="predicted"/>
<dbReference type="InterPro" id="IPR035069">
    <property type="entry name" value="TTHA1013/TTHA0281-like"/>
</dbReference>
<dbReference type="SUPFAM" id="SSF143100">
    <property type="entry name" value="TTHA1013/TTHA0281-like"/>
    <property type="match status" value="1"/>
</dbReference>
<dbReference type="AlphaFoldDB" id="A0A494XS81"/>
<organism evidence="2 3">
    <name type="scientific">Trinickia fusca</name>
    <dbReference type="NCBI Taxonomy" id="2419777"/>
    <lineage>
        <taxon>Bacteria</taxon>
        <taxon>Pseudomonadati</taxon>
        <taxon>Pseudomonadota</taxon>
        <taxon>Betaproteobacteria</taxon>
        <taxon>Burkholderiales</taxon>
        <taxon>Burkholderiaceae</taxon>
        <taxon>Trinickia</taxon>
    </lineage>
</organism>
<reference evidence="2 3" key="1">
    <citation type="submission" date="2018-10" db="EMBL/GenBank/DDBJ databases">
        <title>Paraburkholderia sp. 7MK8-2, isolated from soil.</title>
        <authorList>
            <person name="Gao Z.-H."/>
            <person name="Qiu L.-H."/>
        </authorList>
    </citation>
    <scope>NUCLEOTIDE SEQUENCE [LARGE SCALE GENOMIC DNA]</scope>
    <source>
        <strain evidence="2 3">7MK8-2</strain>
    </source>
</reference>
<dbReference type="Proteomes" id="UP000280434">
    <property type="component" value="Unassembled WGS sequence"/>
</dbReference>
<evidence type="ECO:0000313" key="3">
    <source>
        <dbReference type="Proteomes" id="UP000280434"/>
    </source>
</evidence>
<protein>
    <submittedName>
        <fullName evidence="2">Type II toxin-antitoxin system HicB family antitoxin</fullName>
    </submittedName>
</protein>
<feature type="domain" description="HicB-like antitoxin of toxin-antitoxin system" evidence="1">
    <location>
        <begin position="4"/>
        <end position="89"/>
    </location>
</feature>
<sequence>MYSYPVHLEKDTNGSLLVTFPDIPEAASVGDDEDEALLNALDALESAIEIYFDEKREVPAPSKARKGQRTVTLPALVTAKVLLANEMVRQGVRKAELARRLELHMPQIDRLLDPRHSSKLDTIERAFEKLGKRLDVSVV</sequence>
<dbReference type="EMBL" id="RBZV01000002">
    <property type="protein sequence ID" value="RKP50949.1"/>
    <property type="molecule type" value="Genomic_DNA"/>
</dbReference>
<evidence type="ECO:0000313" key="2">
    <source>
        <dbReference type="EMBL" id="RKP50949.1"/>
    </source>
</evidence>
<evidence type="ECO:0000259" key="1">
    <source>
        <dbReference type="Pfam" id="PF15919"/>
    </source>
</evidence>